<dbReference type="SMART" id="SM00487">
    <property type="entry name" value="DEXDc"/>
    <property type="match status" value="1"/>
</dbReference>
<evidence type="ECO:0000313" key="19">
    <source>
        <dbReference type="Proteomes" id="UP000255036"/>
    </source>
</evidence>
<dbReference type="InterPro" id="IPR011545">
    <property type="entry name" value="DEAD/DEAH_box_helicase_dom"/>
</dbReference>
<protein>
    <recommendedName>
        <fullName evidence="2 15">ATP-dependent DNA helicase RecG</fullName>
        <ecNumber evidence="13 15">5.6.2.4</ecNumber>
    </recommendedName>
</protein>
<evidence type="ECO:0000256" key="14">
    <source>
        <dbReference type="ARBA" id="ARBA00048988"/>
    </source>
</evidence>
<keyword evidence="4 15" id="KW-0227">DNA damage</keyword>
<dbReference type="SUPFAM" id="SSF50249">
    <property type="entry name" value="Nucleic acid-binding proteins"/>
    <property type="match status" value="1"/>
</dbReference>
<evidence type="ECO:0000313" key="18">
    <source>
        <dbReference type="EMBL" id="RDU23095.1"/>
    </source>
</evidence>
<evidence type="ECO:0000256" key="10">
    <source>
        <dbReference type="ARBA" id="ARBA00023204"/>
    </source>
</evidence>
<organism evidence="18 19">
    <name type="scientific">Anaerosacchariphilus polymeriproducens</name>
    <dbReference type="NCBI Taxonomy" id="1812858"/>
    <lineage>
        <taxon>Bacteria</taxon>
        <taxon>Bacillati</taxon>
        <taxon>Bacillota</taxon>
        <taxon>Clostridia</taxon>
        <taxon>Lachnospirales</taxon>
        <taxon>Lachnospiraceae</taxon>
        <taxon>Anaerosacchariphilus</taxon>
    </lineage>
</organism>
<dbReference type="CDD" id="cd04488">
    <property type="entry name" value="RecG_wedge_OBF"/>
    <property type="match status" value="1"/>
</dbReference>
<evidence type="ECO:0000256" key="11">
    <source>
        <dbReference type="ARBA" id="ARBA00023235"/>
    </source>
</evidence>
<keyword evidence="5 15" id="KW-0378">Hydrolase</keyword>
<evidence type="ECO:0000256" key="7">
    <source>
        <dbReference type="ARBA" id="ARBA00022840"/>
    </source>
</evidence>
<evidence type="ECO:0000256" key="8">
    <source>
        <dbReference type="ARBA" id="ARBA00023125"/>
    </source>
</evidence>
<dbReference type="InterPro" id="IPR004609">
    <property type="entry name" value="ATP-dep_DNA_helicase_RecG"/>
</dbReference>
<keyword evidence="3 15" id="KW-0547">Nucleotide-binding</keyword>
<comment type="function">
    <text evidence="15">Plays a critical role in recombination and DNA repair. Helps process Holliday junction intermediates to mature products by catalyzing branch migration. Has replication fork regression activity, unwinds stalled or blocked replication forks to make a HJ that can be resolved. Has a DNA unwinding activity characteristic of a DNA helicase with 3'-5' polarity.</text>
</comment>
<evidence type="ECO:0000256" key="4">
    <source>
        <dbReference type="ARBA" id="ARBA00022763"/>
    </source>
</evidence>
<keyword evidence="6 15" id="KW-0347">Helicase</keyword>
<dbReference type="InterPro" id="IPR045562">
    <property type="entry name" value="RecG_dom3_C"/>
</dbReference>
<dbReference type="Pfam" id="PF00271">
    <property type="entry name" value="Helicase_C"/>
    <property type="match status" value="1"/>
</dbReference>
<dbReference type="AlphaFoldDB" id="A0A371AU55"/>
<reference evidence="18 19" key="1">
    <citation type="submission" date="2018-07" db="EMBL/GenBank/DDBJ databases">
        <title>Anaerosacharophilus polymeroproducens gen. nov. sp. nov., an anaerobic bacterium isolated from salt field.</title>
        <authorList>
            <person name="Kim W."/>
            <person name="Yang S.-H."/>
            <person name="Oh J."/>
            <person name="Lee J.-H."/>
            <person name="Kwon K.K."/>
        </authorList>
    </citation>
    <scope>NUCLEOTIDE SEQUENCE [LARGE SCALE GENOMIC DNA]</scope>
    <source>
        <strain evidence="18 19">MCWD5</strain>
    </source>
</reference>
<dbReference type="InterPro" id="IPR027417">
    <property type="entry name" value="P-loop_NTPase"/>
</dbReference>
<dbReference type="GO" id="GO:0006310">
    <property type="term" value="P:DNA recombination"/>
    <property type="evidence" value="ECO:0007669"/>
    <property type="project" value="UniProtKB-UniRule"/>
</dbReference>
<comment type="catalytic activity">
    <reaction evidence="12 15">
        <text>Couples ATP hydrolysis with the unwinding of duplex DNA by translocating in the 3'-5' direction.</text>
        <dbReference type="EC" id="5.6.2.4"/>
    </reaction>
</comment>
<dbReference type="Pfam" id="PF19833">
    <property type="entry name" value="RecG_dom3_C"/>
    <property type="match status" value="1"/>
</dbReference>
<dbReference type="NCBIfam" id="TIGR00643">
    <property type="entry name" value="recG"/>
    <property type="match status" value="1"/>
</dbReference>
<dbReference type="Gene3D" id="3.40.50.300">
    <property type="entry name" value="P-loop containing nucleotide triphosphate hydrolases"/>
    <property type="match status" value="2"/>
</dbReference>
<evidence type="ECO:0000259" key="17">
    <source>
        <dbReference type="PROSITE" id="PS51194"/>
    </source>
</evidence>
<dbReference type="EC" id="5.6.2.4" evidence="13 15"/>
<dbReference type="PROSITE" id="PS51192">
    <property type="entry name" value="HELICASE_ATP_BIND_1"/>
    <property type="match status" value="1"/>
</dbReference>
<dbReference type="PROSITE" id="PS51194">
    <property type="entry name" value="HELICASE_CTER"/>
    <property type="match status" value="1"/>
</dbReference>
<evidence type="ECO:0000256" key="1">
    <source>
        <dbReference type="ARBA" id="ARBA00007504"/>
    </source>
</evidence>
<dbReference type="RefSeq" id="WP_115482437.1">
    <property type="nucleotide sequence ID" value="NZ_QRCT01000034.1"/>
</dbReference>
<dbReference type="SUPFAM" id="SSF52540">
    <property type="entry name" value="P-loop containing nucleoside triphosphate hydrolases"/>
    <property type="match status" value="2"/>
</dbReference>
<dbReference type="NCBIfam" id="NF008165">
    <property type="entry name" value="PRK10917.1-3"/>
    <property type="match status" value="1"/>
</dbReference>
<keyword evidence="11" id="KW-0413">Isomerase</keyword>
<dbReference type="PANTHER" id="PTHR47964:SF1">
    <property type="entry name" value="ATP-DEPENDENT DNA HELICASE HOMOLOG RECG, CHLOROPLASTIC"/>
    <property type="match status" value="1"/>
</dbReference>
<keyword evidence="7 15" id="KW-0067">ATP-binding</keyword>
<dbReference type="InterPro" id="IPR001650">
    <property type="entry name" value="Helicase_C-like"/>
</dbReference>
<dbReference type="GO" id="GO:0006281">
    <property type="term" value="P:DNA repair"/>
    <property type="evidence" value="ECO:0007669"/>
    <property type="project" value="UniProtKB-UniRule"/>
</dbReference>
<comment type="caution">
    <text evidence="18">The sequence shown here is derived from an EMBL/GenBank/DDBJ whole genome shotgun (WGS) entry which is preliminary data.</text>
</comment>
<evidence type="ECO:0000256" key="12">
    <source>
        <dbReference type="ARBA" id="ARBA00034617"/>
    </source>
</evidence>
<dbReference type="InterPro" id="IPR012340">
    <property type="entry name" value="NA-bd_OB-fold"/>
</dbReference>
<evidence type="ECO:0000256" key="2">
    <source>
        <dbReference type="ARBA" id="ARBA00017846"/>
    </source>
</evidence>
<dbReference type="Pfam" id="PF17191">
    <property type="entry name" value="RecG_wedge"/>
    <property type="match status" value="1"/>
</dbReference>
<feature type="domain" description="Helicase C-terminal" evidence="17">
    <location>
        <begin position="453"/>
        <end position="613"/>
    </location>
</feature>
<dbReference type="Proteomes" id="UP000255036">
    <property type="component" value="Unassembled WGS sequence"/>
</dbReference>
<keyword evidence="10 15" id="KW-0234">DNA repair</keyword>
<keyword evidence="8" id="KW-0238">DNA-binding</keyword>
<evidence type="ECO:0000256" key="13">
    <source>
        <dbReference type="ARBA" id="ARBA00034808"/>
    </source>
</evidence>
<evidence type="ECO:0000256" key="6">
    <source>
        <dbReference type="ARBA" id="ARBA00022806"/>
    </source>
</evidence>
<evidence type="ECO:0000256" key="15">
    <source>
        <dbReference type="RuleBase" id="RU363016"/>
    </source>
</evidence>
<keyword evidence="19" id="KW-1185">Reference proteome</keyword>
<dbReference type="EMBL" id="QRCT01000034">
    <property type="protein sequence ID" value="RDU23095.1"/>
    <property type="molecule type" value="Genomic_DNA"/>
</dbReference>
<dbReference type="GO" id="GO:0043138">
    <property type="term" value="F:3'-5' DNA helicase activity"/>
    <property type="evidence" value="ECO:0007669"/>
    <property type="project" value="UniProtKB-EC"/>
</dbReference>
<feature type="domain" description="Helicase ATP-binding" evidence="16">
    <location>
        <begin position="271"/>
        <end position="434"/>
    </location>
</feature>
<dbReference type="GO" id="GO:0003677">
    <property type="term" value="F:DNA binding"/>
    <property type="evidence" value="ECO:0007669"/>
    <property type="project" value="UniProtKB-KW"/>
</dbReference>
<dbReference type="CDD" id="cd17992">
    <property type="entry name" value="DEXHc_RecG"/>
    <property type="match status" value="1"/>
</dbReference>
<evidence type="ECO:0000256" key="5">
    <source>
        <dbReference type="ARBA" id="ARBA00022801"/>
    </source>
</evidence>
<dbReference type="SMART" id="SM00490">
    <property type="entry name" value="HELICc"/>
    <property type="match status" value="1"/>
</dbReference>
<evidence type="ECO:0000256" key="9">
    <source>
        <dbReference type="ARBA" id="ARBA00023172"/>
    </source>
</evidence>
<sequence length="683" mass="78908">MKVTDSIDSLKGIGEKTKLLFYKIGIYQLNDLLHYYPRDYEIYKEPSPLKDIDTDRPVAVIGLIEKELQIKTIGRLKLITTTIKVDDEKIKITWFNMPYLKNSLKSGMKFVFYGKINEKKKMKTMDHPQIFTREEYQKKMFSMQPVYSLTAGLTNNVVIKAIKQVLNQYEIYQEYLPERIRTKHQLAEYNFAIQTIHVPLNEEELILARKRLVFDEFFLFILNLQKMKEACEKLKSPFHLKYVDETIQLERALPYQLTAAQKRVWNEIQKDFDSSKVMSRLIQGDVGSGKTILAIMALIRVVKNGFQGSLMVPTEVLARQHYESMTKMFNDYNLQIKVILLTGSLTLKEKREAYQKIKSQDVDIIVGTHALIQEKVEYANLALVITDEQHRFGVRQREIFAQKGKMPHILVMSATPIPRTLAIILYGDLDISIVDEVPAERLPIKNCVVNTEYRPTAYRFIQKEVEKNRQVYIICPLVEESEGLDAENVIDYTKKLKNLLPSAINIEYLHGRMKGKEKNEIMERFLKNEIQILVSTTVIEVGINVPNASVILIENAERFGLAQLHQLRGRVGRGAHQSFCILIDSSSKKGITKRLEILNQSNDGFFIANEDLKLRGPGDLFGKRQSGILEFKIADIYQDASILQLAAEEVNQILQDDPNLETEENRQIKEQIEKLKNLEQINL</sequence>
<keyword evidence="9 15" id="KW-0233">DNA recombination</keyword>
<dbReference type="InterPro" id="IPR014001">
    <property type="entry name" value="Helicase_ATP-bd"/>
</dbReference>
<evidence type="ECO:0000259" key="16">
    <source>
        <dbReference type="PROSITE" id="PS51192"/>
    </source>
</evidence>
<dbReference type="Gene3D" id="2.40.50.140">
    <property type="entry name" value="Nucleic acid-binding proteins"/>
    <property type="match status" value="1"/>
</dbReference>
<comment type="similarity">
    <text evidence="1 15">Belongs to the helicase family. RecG subfamily.</text>
</comment>
<dbReference type="InterPro" id="IPR047112">
    <property type="entry name" value="RecG/Mfd"/>
</dbReference>
<dbReference type="PANTHER" id="PTHR47964">
    <property type="entry name" value="ATP-DEPENDENT DNA HELICASE HOMOLOG RECG, CHLOROPLASTIC"/>
    <property type="match status" value="1"/>
</dbReference>
<dbReference type="OrthoDB" id="9804325at2"/>
<dbReference type="GO" id="GO:0005524">
    <property type="term" value="F:ATP binding"/>
    <property type="evidence" value="ECO:0007669"/>
    <property type="project" value="UniProtKB-KW"/>
</dbReference>
<dbReference type="InterPro" id="IPR033454">
    <property type="entry name" value="RecG_wedge"/>
</dbReference>
<name>A0A371AU55_9FIRM</name>
<comment type="catalytic activity">
    <reaction evidence="14 15">
        <text>ATP + H2O = ADP + phosphate + H(+)</text>
        <dbReference type="Rhea" id="RHEA:13065"/>
        <dbReference type="ChEBI" id="CHEBI:15377"/>
        <dbReference type="ChEBI" id="CHEBI:15378"/>
        <dbReference type="ChEBI" id="CHEBI:30616"/>
        <dbReference type="ChEBI" id="CHEBI:43474"/>
        <dbReference type="ChEBI" id="CHEBI:456216"/>
        <dbReference type="EC" id="5.6.2.4"/>
    </reaction>
</comment>
<proteinExistence type="inferred from homology"/>
<gene>
    <name evidence="18" type="ORF">DWV06_12095</name>
</gene>
<dbReference type="GO" id="GO:0016887">
    <property type="term" value="F:ATP hydrolysis activity"/>
    <property type="evidence" value="ECO:0007669"/>
    <property type="project" value="RHEA"/>
</dbReference>
<dbReference type="Pfam" id="PF00270">
    <property type="entry name" value="DEAD"/>
    <property type="match status" value="1"/>
</dbReference>
<accession>A0A371AU55</accession>
<dbReference type="NCBIfam" id="NF008168">
    <property type="entry name" value="PRK10917.2-2"/>
    <property type="match status" value="1"/>
</dbReference>
<evidence type="ECO:0000256" key="3">
    <source>
        <dbReference type="ARBA" id="ARBA00022741"/>
    </source>
</evidence>